<dbReference type="AlphaFoldDB" id="A0A812MSK4"/>
<proteinExistence type="predicted"/>
<organism evidence="2 3">
    <name type="scientific">Symbiodinium pilosum</name>
    <name type="common">Dinoflagellate</name>
    <dbReference type="NCBI Taxonomy" id="2952"/>
    <lineage>
        <taxon>Eukaryota</taxon>
        <taxon>Sar</taxon>
        <taxon>Alveolata</taxon>
        <taxon>Dinophyceae</taxon>
        <taxon>Suessiales</taxon>
        <taxon>Symbiodiniaceae</taxon>
        <taxon>Symbiodinium</taxon>
    </lineage>
</organism>
<accession>A0A812MSK4</accession>
<evidence type="ECO:0000313" key="2">
    <source>
        <dbReference type="EMBL" id="CAE7273307.1"/>
    </source>
</evidence>
<evidence type="ECO:0000256" key="1">
    <source>
        <dbReference type="SAM" id="MobiDB-lite"/>
    </source>
</evidence>
<reference evidence="2" key="1">
    <citation type="submission" date="2021-02" db="EMBL/GenBank/DDBJ databases">
        <authorList>
            <person name="Dougan E. K."/>
            <person name="Rhodes N."/>
            <person name="Thang M."/>
            <person name="Chan C."/>
        </authorList>
    </citation>
    <scope>NUCLEOTIDE SEQUENCE</scope>
</reference>
<evidence type="ECO:0000313" key="3">
    <source>
        <dbReference type="Proteomes" id="UP000649617"/>
    </source>
</evidence>
<keyword evidence="3" id="KW-1185">Reference proteome</keyword>
<feature type="non-terminal residue" evidence="2">
    <location>
        <position position="1"/>
    </location>
</feature>
<gene>
    <name evidence="2" type="ORF">SPIL2461_LOCUS6052</name>
</gene>
<protein>
    <submittedName>
        <fullName evidence="2">Uncharacterized protein</fullName>
    </submittedName>
</protein>
<comment type="caution">
    <text evidence="2">The sequence shown here is derived from an EMBL/GenBank/DDBJ whole genome shotgun (WGS) entry which is preliminary data.</text>
</comment>
<dbReference type="OrthoDB" id="289856at2759"/>
<dbReference type="Proteomes" id="UP000649617">
    <property type="component" value="Unassembled WGS sequence"/>
</dbReference>
<feature type="compositionally biased region" description="Acidic residues" evidence="1">
    <location>
        <begin position="10"/>
        <end position="22"/>
    </location>
</feature>
<feature type="region of interest" description="Disordered" evidence="1">
    <location>
        <begin position="1"/>
        <end position="22"/>
    </location>
</feature>
<sequence>MEEATHLIVDEEAYVDPDDVTDPDELQAEDTWILEKFAAVQQRVKRAQTRQVMPISEDPDGTRHVEYTCVRYVY</sequence>
<dbReference type="EMBL" id="CAJNIZ010008891">
    <property type="protein sequence ID" value="CAE7273307.1"/>
    <property type="molecule type" value="Genomic_DNA"/>
</dbReference>
<name>A0A812MSK4_SYMPI</name>